<proteinExistence type="predicted"/>
<reference evidence="3 4" key="1">
    <citation type="submission" date="2019-04" db="EMBL/GenBank/DDBJ databases">
        <authorList>
            <person name="Jiang L."/>
        </authorList>
    </citation>
    <scope>NUCLEOTIDE SEQUENCE [LARGE SCALE GENOMIC DNA]</scope>
    <source>
        <strain evidence="3 4">YIM 131861</strain>
    </source>
</reference>
<comment type="caution">
    <text evidence="3">The sequence shown here is derived from an EMBL/GenBank/DDBJ whole genome shotgun (WGS) entry which is preliminary data.</text>
</comment>
<evidence type="ECO:0000313" key="3">
    <source>
        <dbReference type="EMBL" id="THG34480.1"/>
    </source>
</evidence>
<evidence type="ECO:0000256" key="1">
    <source>
        <dbReference type="SAM" id="MobiDB-lite"/>
    </source>
</evidence>
<evidence type="ECO:0000313" key="4">
    <source>
        <dbReference type="Proteomes" id="UP000307380"/>
    </source>
</evidence>
<dbReference type="EMBL" id="SSSN01000005">
    <property type="protein sequence ID" value="THG34480.1"/>
    <property type="molecule type" value="Genomic_DNA"/>
</dbReference>
<feature type="region of interest" description="Disordered" evidence="1">
    <location>
        <begin position="1"/>
        <end position="20"/>
    </location>
</feature>
<protein>
    <submittedName>
        <fullName evidence="3">Uncharacterized protein</fullName>
    </submittedName>
</protein>
<sequence>MDAPEHPSDSTERLPDSGARPRRFSIADGIFSESAIYGILLVSALIVVTGRGQDGWQVLLRVAATVVIFWVAHVFANLLSSIGRSDDFRPTTALAHGISETSGMLLAALVPLVIILLGALRVVSNNSAEWAALWVNVTLLAVLAYIGLTRRGSRMWVRWAAAAGAALLGILIVVLKASVH</sequence>
<feature type="compositionally biased region" description="Basic and acidic residues" evidence="1">
    <location>
        <begin position="1"/>
        <end position="15"/>
    </location>
</feature>
<evidence type="ECO:0000256" key="2">
    <source>
        <dbReference type="SAM" id="Phobius"/>
    </source>
</evidence>
<dbReference type="Proteomes" id="UP000307380">
    <property type="component" value="Unassembled WGS sequence"/>
</dbReference>
<feature type="transmembrane region" description="Helical" evidence="2">
    <location>
        <begin position="62"/>
        <end position="82"/>
    </location>
</feature>
<organism evidence="3 4">
    <name type="scientific">Orlajensenia flava</name>
    <dbReference type="NCBI Taxonomy" id="2565934"/>
    <lineage>
        <taxon>Bacteria</taxon>
        <taxon>Bacillati</taxon>
        <taxon>Actinomycetota</taxon>
        <taxon>Actinomycetes</taxon>
        <taxon>Micrococcales</taxon>
        <taxon>Microbacteriaceae</taxon>
        <taxon>Orlajensenia</taxon>
    </lineage>
</organism>
<gene>
    <name evidence="3" type="ORF">E6C70_09470</name>
</gene>
<keyword evidence="2" id="KW-0472">Membrane</keyword>
<dbReference type="OrthoDB" id="4827793at2"/>
<name>A0A4S4FUF5_9MICO</name>
<feature type="transmembrane region" description="Helical" evidence="2">
    <location>
        <begin position="155"/>
        <end position="175"/>
    </location>
</feature>
<dbReference type="RefSeq" id="WP_136424278.1">
    <property type="nucleotide sequence ID" value="NZ_SSSN01000005.1"/>
</dbReference>
<keyword evidence="2" id="KW-0812">Transmembrane</keyword>
<feature type="transmembrane region" description="Helical" evidence="2">
    <location>
        <begin position="130"/>
        <end position="148"/>
    </location>
</feature>
<dbReference type="AlphaFoldDB" id="A0A4S4FUF5"/>
<accession>A0A4S4FUF5</accession>
<feature type="transmembrane region" description="Helical" evidence="2">
    <location>
        <begin position="30"/>
        <end position="50"/>
    </location>
</feature>
<feature type="transmembrane region" description="Helical" evidence="2">
    <location>
        <begin position="103"/>
        <end position="124"/>
    </location>
</feature>
<keyword evidence="2" id="KW-1133">Transmembrane helix</keyword>
<keyword evidence="4" id="KW-1185">Reference proteome</keyword>